<proteinExistence type="predicted"/>
<dbReference type="EMBL" id="JAAGAX010000006">
    <property type="protein sequence ID" value="KAF2312228.1"/>
    <property type="molecule type" value="Genomic_DNA"/>
</dbReference>
<dbReference type="Proteomes" id="UP000467840">
    <property type="component" value="Chromosome 14"/>
</dbReference>
<evidence type="ECO:0000313" key="1">
    <source>
        <dbReference type="EMBL" id="KAF2312228.1"/>
    </source>
</evidence>
<protein>
    <submittedName>
        <fullName evidence="1">Uncharacterized protein</fullName>
    </submittedName>
</protein>
<gene>
    <name evidence="1" type="ORF">GH714_028632</name>
</gene>
<comment type="caution">
    <text evidence="1">The sequence shown here is derived from an EMBL/GenBank/DDBJ whole genome shotgun (WGS) entry which is preliminary data.</text>
</comment>
<dbReference type="PANTHER" id="PTHR34802:SF1">
    <property type="entry name" value="CHORISMATE SYNTHASE"/>
    <property type="match status" value="1"/>
</dbReference>
<organism evidence="1 2">
    <name type="scientific">Hevea brasiliensis</name>
    <name type="common">Para rubber tree</name>
    <name type="synonym">Siphonia brasiliensis</name>
    <dbReference type="NCBI Taxonomy" id="3981"/>
    <lineage>
        <taxon>Eukaryota</taxon>
        <taxon>Viridiplantae</taxon>
        <taxon>Streptophyta</taxon>
        <taxon>Embryophyta</taxon>
        <taxon>Tracheophyta</taxon>
        <taxon>Spermatophyta</taxon>
        <taxon>Magnoliopsida</taxon>
        <taxon>eudicotyledons</taxon>
        <taxon>Gunneridae</taxon>
        <taxon>Pentapetalae</taxon>
        <taxon>rosids</taxon>
        <taxon>fabids</taxon>
        <taxon>Malpighiales</taxon>
        <taxon>Euphorbiaceae</taxon>
        <taxon>Crotonoideae</taxon>
        <taxon>Micrandreae</taxon>
        <taxon>Hevea</taxon>
    </lineage>
</organism>
<dbReference type="AlphaFoldDB" id="A0A6A6MIL4"/>
<sequence>MLQLCDVEPSYNCDADSGRWDSNLFRHLRQNPENGVLGECALLRVPGFVAGFSAPKVQGSIYHLLSRGELNKDNLSQHTQQNPECGLLGRAALLREPGCLVGVSSPIVQGSFYHLKCHTTLAATPLEISCTACASRSLEKCFQSRSLNHYTCKTYIIIVGGFTDSKLLRISIDKISEQLFSSGTSIMPPVLMHEEIEQSSVSEIVTLTCLGINACNLMIGTKQSNNSHPGASQHFLAVKKKDIDAIDLTAAPSEINASHARIIENFGGNMARDPVSGAGLVDLQSTELWVTHKGSAARLAKYDLWGLTLHFTHAGGRVLQS</sequence>
<accession>A0A6A6MIL4</accession>
<evidence type="ECO:0000313" key="2">
    <source>
        <dbReference type="Proteomes" id="UP000467840"/>
    </source>
</evidence>
<keyword evidence="2" id="KW-1185">Reference proteome</keyword>
<name>A0A6A6MIL4_HEVBR</name>
<dbReference type="PANTHER" id="PTHR34802">
    <property type="entry name" value="CHORISMATE SYNTHASE"/>
    <property type="match status" value="1"/>
</dbReference>
<reference evidence="1 2" key="1">
    <citation type="journal article" date="2020" name="Mol. Plant">
        <title>The Chromosome-Based Rubber Tree Genome Provides New Insights into Spurge Genome Evolution and Rubber Biosynthesis.</title>
        <authorList>
            <person name="Liu J."/>
            <person name="Shi C."/>
            <person name="Shi C.C."/>
            <person name="Li W."/>
            <person name="Zhang Q.J."/>
            <person name="Zhang Y."/>
            <person name="Li K."/>
            <person name="Lu H.F."/>
            <person name="Shi C."/>
            <person name="Zhu S.T."/>
            <person name="Xiao Z.Y."/>
            <person name="Nan H."/>
            <person name="Yue Y."/>
            <person name="Zhu X.G."/>
            <person name="Wu Y."/>
            <person name="Hong X.N."/>
            <person name="Fan G.Y."/>
            <person name="Tong Y."/>
            <person name="Zhang D."/>
            <person name="Mao C.L."/>
            <person name="Liu Y.L."/>
            <person name="Hao S.J."/>
            <person name="Liu W.Q."/>
            <person name="Lv M.Q."/>
            <person name="Zhang H.B."/>
            <person name="Liu Y."/>
            <person name="Hu-Tang G.R."/>
            <person name="Wang J.P."/>
            <person name="Wang J.H."/>
            <person name="Sun Y.H."/>
            <person name="Ni S.B."/>
            <person name="Chen W.B."/>
            <person name="Zhang X.C."/>
            <person name="Jiao Y.N."/>
            <person name="Eichler E.E."/>
            <person name="Li G.H."/>
            <person name="Liu X."/>
            <person name="Gao L.Z."/>
        </authorList>
    </citation>
    <scope>NUCLEOTIDE SEQUENCE [LARGE SCALE GENOMIC DNA]</scope>
    <source>
        <strain evidence="2">cv. GT1</strain>
        <tissue evidence="1">Leaf</tissue>
    </source>
</reference>